<evidence type="ECO:0000256" key="6">
    <source>
        <dbReference type="ARBA" id="ARBA00022729"/>
    </source>
</evidence>
<keyword evidence="9 10" id="KW-0143">Chaperone</keyword>
<name>A0A4V6QD19_9BURK</name>
<evidence type="ECO:0000256" key="2">
    <source>
        <dbReference type="ARBA" id="ARBA00007615"/>
    </source>
</evidence>
<dbReference type="InterPro" id="IPR029046">
    <property type="entry name" value="LolA/LolB/LppX"/>
</dbReference>
<accession>A0A4V6QD19</accession>
<dbReference type="OrthoDB" id="9787361at2"/>
<dbReference type="RefSeq" id="WP_134193269.1">
    <property type="nucleotide sequence ID" value="NZ_JBHLUW010000022.1"/>
</dbReference>
<evidence type="ECO:0000313" key="12">
    <source>
        <dbReference type="EMBL" id="TDY46518.1"/>
    </source>
</evidence>
<dbReference type="Gene3D" id="2.50.20.10">
    <property type="entry name" value="Lipoprotein localisation LolA/LolB/LppX"/>
    <property type="match status" value="1"/>
</dbReference>
<evidence type="ECO:0000256" key="4">
    <source>
        <dbReference type="ARBA" id="ARBA00014035"/>
    </source>
</evidence>
<evidence type="ECO:0000256" key="3">
    <source>
        <dbReference type="ARBA" id="ARBA00011245"/>
    </source>
</evidence>
<evidence type="ECO:0000256" key="5">
    <source>
        <dbReference type="ARBA" id="ARBA00022448"/>
    </source>
</evidence>
<dbReference type="PANTHER" id="PTHR35869:SF1">
    <property type="entry name" value="OUTER-MEMBRANE LIPOPROTEIN CARRIER PROTEIN"/>
    <property type="match status" value="1"/>
</dbReference>
<evidence type="ECO:0000256" key="10">
    <source>
        <dbReference type="HAMAP-Rule" id="MF_00240"/>
    </source>
</evidence>
<evidence type="ECO:0000256" key="1">
    <source>
        <dbReference type="ARBA" id="ARBA00004418"/>
    </source>
</evidence>
<protein>
    <recommendedName>
        <fullName evidence="4 10">Outer-membrane lipoprotein carrier protein</fullName>
    </recommendedName>
</protein>
<dbReference type="CDD" id="cd16325">
    <property type="entry name" value="LolA"/>
    <property type="match status" value="1"/>
</dbReference>
<comment type="function">
    <text evidence="10">Participates in the translocation of lipoproteins from the inner membrane to the outer membrane. Only forms a complex with a lipoprotein if the residue after the N-terminal Cys is not an aspartate (The Asp acts as a targeting signal to indicate that the lipoprotein should stay in the inner membrane).</text>
</comment>
<comment type="caution">
    <text evidence="12">The sequence shown here is derived from an EMBL/GenBank/DDBJ whole genome shotgun (WGS) entry which is preliminary data.</text>
</comment>
<keyword evidence="5 10" id="KW-0813">Transport</keyword>
<keyword evidence="7 10" id="KW-0574">Periplasm</keyword>
<organism evidence="12 13">
    <name type="scientific">Paraburkholderia rhizosphaerae</name>
    <dbReference type="NCBI Taxonomy" id="480658"/>
    <lineage>
        <taxon>Bacteria</taxon>
        <taxon>Pseudomonadati</taxon>
        <taxon>Pseudomonadota</taxon>
        <taxon>Betaproteobacteria</taxon>
        <taxon>Burkholderiales</taxon>
        <taxon>Burkholderiaceae</taxon>
        <taxon>Paraburkholderia</taxon>
    </lineage>
</organism>
<dbReference type="Proteomes" id="UP000295509">
    <property type="component" value="Unassembled WGS sequence"/>
</dbReference>
<reference evidence="12 13" key="1">
    <citation type="submission" date="2019-03" db="EMBL/GenBank/DDBJ databases">
        <title>Genomic Encyclopedia of Type Strains, Phase III (KMG-III): the genomes of soil and plant-associated and newly described type strains.</title>
        <authorList>
            <person name="Whitman W."/>
        </authorList>
    </citation>
    <scope>NUCLEOTIDE SEQUENCE [LARGE SCALE GENOMIC DNA]</scope>
    <source>
        <strain evidence="12 13">LMG 29544</strain>
    </source>
</reference>
<dbReference type="GO" id="GO:0042953">
    <property type="term" value="P:lipoprotein transport"/>
    <property type="evidence" value="ECO:0007669"/>
    <property type="project" value="InterPro"/>
</dbReference>
<dbReference type="GO" id="GO:0042597">
    <property type="term" value="C:periplasmic space"/>
    <property type="evidence" value="ECO:0007669"/>
    <property type="project" value="UniProtKB-SubCell"/>
</dbReference>
<keyword evidence="6" id="KW-0732">Signal</keyword>
<evidence type="ECO:0000256" key="8">
    <source>
        <dbReference type="ARBA" id="ARBA00022927"/>
    </source>
</evidence>
<proteinExistence type="inferred from homology"/>
<feature type="region of interest" description="Disordered" evidence="11">
    <location>
        <begin position="80"/>
        <end position="105"/>
    </location>
</feature>
<dbReference type="InterPro" id="IPR004564">
    <property type="entry name" value="OM_lipoprot_carrier_LolA-like"/>
</dbReference>
<evidence type="ECO:0000256" key="11">
    <source>
        <dbReference type="SAM" id="MobiDB-lite"/>
    </source>
</evidence>
<evidence type="ECO:0000256" key="7">
    <source>
        <dbReference type="ARBA" id="ARBA00022764"/>
    </source>
</evidence>
<dbReference type="SUPFAM" id="SSF89392">
    <property type="entry name" value="Prokaryotic lipoproteins and lipoprotein localization factors"/>
    <property type="match status" value="1"/>
</dbReference>
<keyword evidence="12" id="KW-0449">Lipoprotein</keyword>
<comment type="subunit">
    <text evidence="3 10">Monomer.</text>
</comment>
<keyword evidence="8 10" id="KW-0653">Protein transport</keyword>
<dbReference type="PANTHER" id="PTHR35869">
    <property type="entry name" value="OUTER-MEMBRANE LIPOPROTEIN CARRIER PROTEIN"/>
    <property type="match status" value="1"/>
</dbReference>
<comment type="subcellular location">
    <subcellularLocation>
        <location evidence="1 10">Periplasm</location>
    </subcellularLocation>
</comment>
<evidence type="ECO:0000313" key="13">
    <source>
        <dbReference type="Proteomes" id="UP000295509"/>
    </source>
</evidence>
<dbReference type="EMBL" id="SORE01000013">
    <property type="protein sequence ID" value="TDY46518.1"/>
    <property type="molecule type" value="Genomic_DNA"/>
</dbReference>
<dbReference type="HAMAP" id="MF_00240">
    <property type="entry name" value="LolA"/>
    <property type="match status" value="1"/>
</dbReference>
<dbReference type="AlphaFoldDB" id="A0A4V6QD19"/>
<dbReference type="InterPro" id="IPR018323">
    <property type="entry name" value="OM_lipoprot_carrier_LolA_Pbac"/>
</dbReference>
<dbReference type="Pfam" id="PF03548">
    <property type="entry name" value="LolA"/>
    <property type="match status" value="1"/>
</dbReference>
<sequence length="254" mass="27466">MQHTVGGPNARFVHFRDVGGLLRALACRVSWRRLASAGIGCIAACTALLVATPSFASGTDQLRQFVSQVHSARGEFVQTEIRSPSKAQSASDAQPTQMPKGNTVSSGTFSFARPGKFIWQYQKPYEQLLQADGDKLYVYDKDLNQVTVRALGGALGASPAAILFGSNDLEQNFTLKDAGVKAGIDWLELTPKSKDTQFQRIGIGFRDGNLEAMELHDVFGNVTLLKFSNIQKNPSLPADAFKFTVPKGADVING</sequence>
<dbReference type="GO" id="GO:0044874">
    <property type="term" value="P:lipoprotein localization to outer membrane"/>
    <property type="evidence" value="ECO:0007669"/>
    <property type="project" value="UniProtKB-UniRule"/>
</dbReference>
<gene>
    <name evidence="10" type="primary">lolA</name>
    <name evidence="12" type="ORF">BX592_113147</name>
</gene>
<comment type="similarity">
    <text evidence="2 10">Belongs to the LolA family.</text>
</comment>
<dbReference type="NCBIfam" id="NF000661">
    <property type="entry name" value="PRK00031.1-3"/>
    <property type="match status" value="1"/>
</dbReference>
<evidence type="ECO:0000256" key="9">
    <source>
        <dbReference type="ARBA" id="ARBA00023186"/>
    </source>
</evidence>
<keyword evidence="13" id="KW-1185">Reference proteome</keyword>